<organism evidence="3 4">
    <name type="scientific">Methylobacterium isbiliense</name>
    <dbReference type="NCBI Taxonomy" id="315478"/>
    <lineage>
        <taxon>Bacteria</taxon>
        <taxon>Pseudomonadati</taxon>
        <taxon>Pseudomonadota</taxon>
        <taxon>Alphaproteobacteria</taxon>
        <taxon>Hyphomicrobiales</taxon>
        <taxon>Methylobacteriaceae</taxon>
        <taxon>Methylobacterium</taxon>
    </lineage>
</organism>
<name>A0ABQ4S6K0_9HYPH</name>
<feature type="chain" id="PRO_5046808989" description="Secreted protein" evidence="2">
    <location>
        <begin position="23"/>
        <end position="83"/>
    </location>
</feature>
<evidence type="ECO:0008006" key="5">
    <source>
        <dbReference type="Google" id="ProtNLM"/>
    </source>
</evidence>
<feature type="compositionally biased region" description="Basic and acidic residues" evidence="1">
    <location>
        <begin position="53"/>
        <end position="83"/>
    </location>
</feature>
<dbReference type="Proteomes" id="UP001055153">
    <property type="component" value="Unassembled WGS sequence"/>
</dbReference>
<dbReference type="RefSeq" id="WP_238233746.1">
    <property type="nucleotide sequence ID" value="NZ_BPQQ01000008.1"/>
</dbReference>
<proteinExistence type="predicted"/>
<dbReference type="EMBL" id="BPQQ01000008">
    <property type="protein sequence ID" value="GJD98798.1"/>
    <property type="molecule type" value="Genomic_DNA"/>
</dbReference>
<feature type="compositionally biased region" description="Polar residues" evidence="1">
    <location>
        <begin position="35"/>
        <end position="50"/>
    </location>
</feature>
<keyword evidence="2" id="KW-0732">Signal</keyword>
<reference evidence="3" key="2">
    <citation type="submission" date="2021-08" db="EMBL/GenBank/DDBJ databases">
        <authorList>
            <person name="Tani A."/>
            <person name="Ola A."/>
            <person name="Ogura Y."/>
            <person name="Katsura K."/>
            <person name="Hayashi T."/>
        </authorList>
    </citation>
    <scope>NUCLEOTIDE SEQUENCE</scope>
    <source>
        <strain evidence="3">DSM 17168</strain>
    </source>
</reference>
<evidence type="ECO:0000313" key="4">
    <source>
        <dbReference type="Proteomes" id="UP001055153"/>
    </source>
</evidence>
<gene>
    <name evidence="3" type="ORF">GMJLKIPL_0710</name>
</gene>
<evidence type="ECO:0000256" key="1">
    <source>
        <dbReference type="SAM" id="MobiDB-lite"/>
    </source>
</evidence>
<sequence>MRAIVATLMTGAAVLAAAPVLAQADRTGTGGGPDSTITAPHTRSSGQTVPSGRADREMERRIDERTGMEKRDDAIDKSICRGC</sequence>
<reference evidence="3" key="1">
    <citation type="journal article" date="2021" name="Front. Microbiol.">
        <title>Comprehensive Comparative Genomics and Phenotyping of Methylobacterium Species.</title>
        <authorList>
            <person name="Alessa O."/>
            <person name="Ogura Y."/>
            <person name="Fujitani Y."/>
            <person name="Takami H."/>
            <person name="Hayashi T."/>
            <person name="Sahin N."/>
            <person name="Tani A."/>
        </authorList>
    </citation>
    <scope>NUCLEOTIDE SEQUENCE</scope>
    <source>
        <strain evidence="3">DSM 17168</strain>
    </source>
</reference>
<accession>A0ABQ4S6K0</accession>
<evidence type="ECO:0000313" key="3">
    <source>
        <dbReference type="EMBL" id="GJD98798.1"/>
    </source>
</evidence>
<evidence type="ECO:0000256" key="2">
    <source>
        <dbReference type="SAM" id="SignalP"/>
    </source>
</evidence>
<protein>
    <recommendedName>
        <fullName evidence="5">Secreted protein</fullName>
    </recommendedName>
</protein>
<keyword evidence="4" id="KW-1185">Reference proteome</keyword>
<comment type="caution">
    <text evidence="3">The sequence shown here is derived from an EMBL/GenBank/DDBJ whole genome shotgun (WGS) entry which is preliminary data.</text>
</comment>
<feature type="region of interest" description="Disordered" evidence="1">
    <location>
        <begin position="24"/>
        <end position="83"/>
    </location>
</feature>
<feature type="signal peptide" evidence="2">
    <location>
        <begin position="1"/>
        <end position="22"/>
    </location>
</feature>